<comment type="caution">
    <text evidence="2">The sequence shown here is derived from an EMBL/GenBank/DDBJ whole genome shotgun (WGS) entry which is preliminary data.</text>
</comment>
<dbReference type="AlphaFoldDB" id="A0A8J3QY47"/>
<gene>
    <name evidence="2" type="ORF">Raf01_64140</name>
</gene>
<protein>
    <submittedName>
        <fullName evidence="2">Uncharacterized protein</fullName>
    </submittedName>
</protein>
<organism evidence="2 3">
    <name type="scientific">Rugosimonospora africana</name>
    <dbReference type="NCBI Taxonomy" id="556532"/>
    <lineage>
        <taxon>Bacteria</taxon>
        <taxon>Bacillati</taxon>
        <taxon>Actinomycetota</taxon>
        <taxon>Actinomycetes</taxon>
        <taxon>Micromonosporales</taxon>
        <taxon>Micromonosporaceae</taxon>
        <taxon>Rugosimonospora</taxon>
    </lineage>
</organism>
<sequence length="109" mass="11441">MAEADEVPGAPSGTLPVLSAGQTERLMPVPWSLVRVEDGGRRIVISVAAAPGSVKGVRIAETPSDVTLTVYRTPPPGGFRTLIMVRAISAVELDPPLGTRRLRGAEGDR</sequence>
<dbReference type="Proteomes" id="UP000642748">
    <property type="component" value="Unassembled WGS sequence"/>
</dbReference>
<feature type="region of interest" description="Disordered" evidence="1">
    <location>
        <begin position="1"/>
        <end position="21"/>
    </location>
</feature>
<evidence type="ECO:0000313" key="2">
    <source>
        <dbReference type="EMBL" id="GIH18242.1"/>
    </source>
</evidence>
<dbReference type="EMBL" id="BONZ01000064">
    <property type="protein sequence ID" value="GIH18242.1"/>
    <property type="molecule type" value="Genomic_DNA"/>
</dbReference>
<evidence type="ECO:0000256" key="1">
    <source>
        <dbReference type="SAM" id="MobiDB-lite"/>
    </source>
</evidence>
<evidence type="ECO:0000313" key="3">
    <source>
        <dbReference type="Proteomes" id="UP000642748"/>
    </source>
</evidence>
<name>A0A8J3QY47_9ACTN</name>
<proteinExistence type="predicted"/>
<keyword evidence="3" id="KW-1185">Reference proteome</keyword>
<accession>A0A8J3QY47</accession>
<reference evidence="2" key="1">
    <citation type="submission" date="2021-01" db="EMBL/GenBank/DDBJ databases">
        <title>Whole genome shotgun sequence of Rugosimonospora africana NBRC 104875.</title>
        <authorList>
            <person name="Komaki H."/>
            <person name="Tamura T."/>
        </authorList>
    </citation>
    <scope>NUCLEOTIDE SEQUENCE</scope>
    <source>
        <strain evidence="2">NBRC 104875</strain>
    </source>
</reference>